<dbReference type="RefSeq" id="WP_094864003.1">
    <property type="nucleotide sequence ID" value="NZ_NKYE01000010.1"/>
</dbReference>
<evidence type="ECO:0000256" key="3">
    <source>
        <dbReference type="ARBA" id="ARBA00023125"/>
    </source>
</evidence>
<evidence type="ECO:0000313" key="7">
    <source>
        <dbReference type="EMBL" id="OZM72047.1"/>
    </source>
</evidence>
<dbReference type="InParanoid" id="A0A263D351"/>
<dbReference type="PANTHER" id="PTHR30055:SF228">
    <property type="entry name" value="TRANSCRIPTIONAL REGULATOR-RELATED"/>
    <property type="match status" value="1"/>
</dbReference>
<dbReference type="InterPro" id="IPR039538">
    <property type="entry name" value="BetI_C"/>
</dbReference>
<feature type="domain" description="HTH tetR-type" evidence="5">
    <location>
        <begin position="17"/>
        <end position="58"/>
    </location>
</feature>
<name>A0A263D351_9PSEU</name>
<dbReference type="SUPFAM" id="SSF46689">
    <property type="entry name" value="Homeodomain-like"/>
    <property type="match status" value="1"/>
</dbReference>
<evidence type="ECO:0000256" key="4">
    <source>
        <dbReference type="ARBA" id="ARBA00023163"/>
    </source>
</evidence>
<dbReference type="GO" id="GO:0000976">
    <property type="term" value="F:transcription cis-regulatory region binding"/>
    <property type="evidence" value="ECO:0007669"/>
    <property type="project" value="TreeGrafter"/>
</dbReference>
<keyword evidence="2" id="KW-0805">Transcription regulation</keyword>
<keyword evidence="1" id="KW-0678">Repressor</keyword>
<dbReference type="Gene3D" id="1.10.357.10">
    <property type="entry name" value="Tetracycline Repressor, domain 2"/>
    <property type="match status" value="1"/>
</dbReference>
<proteinExistence type="predicted"/>
<dbReference type="SUPFAM" id="SSF48498">
    <property type="entry name" value="Tetracyclin repressor-like, C-terminal domain"/>
    <property type="match status" value="1"/>
</dbReference>
<reference evidence="7 8" key="1">
    <citation type="submission" date="2017-07" db="EMBL/GenBank/DDBJ databases">
        <title>Amycolatopsis antarcticus sp. nov., isolated from the surface of an Antarcticus brown macroalga.</title>
        <authorList>
            <person name="Wang J."/>
            <person name="Leiva S."/>
            <person name="Huang J."/>
            <person name="Huang Y."/>
        </authorList>
    </citation>
    <scope>NUCLEOTIDE SEQUENCE [LARGE SCALE GENOMIC DNA]</scope>
    <source>
        <strain evidence="7 8">AU-G6</strain>
    </source>
</reference>
<dbReference type="InterPro" id="IPR036271">
    <property type="entry name" value="Tet_transcr_reg_TetR-rel_C_sf"/>
</dbReference>
<keyword evidence="8" id="KW-1185">Reference proteome</keyword>
<dbReference type="InterPro" id="IPR009057">
    <property type="entry name" value="Homeodomain-like_sf"/>
</dbReference>
<dbReference type="Proteomes" id="UP000242444">
    <property type="component" value="Unassembled WGS sequence"/>
</dbReference>
<accession>A0A263D351</accession>
<dbReference type="InterPro" id="IPR050109">
    <property type="entry name" value="HTH-type_TetR-like_transc_reg"/>
</dbReference>
<dbReference type="InterPro" id="IPR001647">
    <property type="entry name" value="HTH_TetR"/>
</dbReference>
<feature type="domain" description="BetI-type transcriptional repressor C-terminal" evidence="6">
    <location>
        <begin position="82"/>
        <end position="195"/>
    </location>
</feature>
<dbReference type="EMBL" id="NKYE01000010">
    <property type="protein sequence ID" value="OZM72047.1"/>
    <property type="molecule type" value="Genomic_DNA"/>
</dbReference>
<gene>
    <name evidence="7" type="ORF">CFN78_17615</name>
</gene>
<dbReference type="GO" id="GO:0003700">
    <property type="term" value="F:DNA-binding transcription factor activity"/>
    <property type="evidence" value="ECO:0007669"/>
    <property type="project" value="TreeGrafter"/>
</dbReference>
<dbReference type="AlphaFoldDB" id="A0A263D351"/>
<keyword evidence="4" id="KW-0804">Transcription</keyword>
<dbReference type="PANTHER" id="PTHR30055">
    <property type="entry name" value="HTH-TYPE TRANSCRIPTIONAL REGULATOR RUTR"/>
    <property type="match status" value="1"/>
</dbReference>
<protein>
    <submittedName>
        <fullName evidence="7">TetR family transcriptional regulator</fullName>
    </submittedName>
</protein>
<dbReference type="Pfam" id="PF13977">
    <property type="entry name" value="TetR_C_6"/>
    <property type="match status" value="1"/>
</dbReference>
<evidence type="ECO:0000259" key="5">
    <source>
        <dbReference type="Pfam" id="PF00440"/>
    </source>
</evidence>
<evidence type="ECO:0000256" key="1">
    <source>
        <dbReference type="ARBA" id="ARBA00022491"/>
    </source>
</evidence>
<evidence type="ECO:0000313" key="8">
    <source>
        <dbReference type="Proteomes" id="UP000242444"/>
    </source>
</evidence>
<dbReference type="OrthoDB" id="9816296at2"/>
<keyword evidence="3" id="KW-0238">DNA-binding</keyword>
<evidence type="ECO:0000256" key="2">
    <source>
        <dbReference type="ARBA" id="ARBA00023015"/>
    </source>
</evidence>
<sequence>MPKRVDHDQRRTELAAALVRCARVRGLHAVGFREVAVEAGVSVNLVQYYFPTKESLLHGGLLYVRARGAARLRARIDAESAPVARMRAMLAELVPYDEASTELYTVHAAYAALALTEPDLAAQPHAAGPDELHPELTGLIAEARRDGLAGGDRAPEREATALLALATGLSAYVVSGYLGPAAATEVLGAALDRLAAL</sequence>
<dbReference type="Pfam" id="PF00440">
    <property type="entry name" value="TetR_N"/>
    <property type="match status" value="1"/>
</dbReference>
<evidence type="ECO:0000259" key="6">
    <source>
        <dbReference type="Pfam" id="PF13977"/>
    </source>
</evidence>
<comment type="caution">
    <text evidence="7">The sequence shown here is derived from an EMBL/GenBank/DDBJ whole genome shotgun (WGS) entry which is preliminary data.</text>
</comment>
<organism evidence="7 8">
    <name type="scientific">Amycolatopsis antarctica</name>
    <dbReference type="NCBI Taxonomy" id="1854586"/>
    <lineage>
        <taxon>Bacteria</taxon>
        <taxon>Bacillati</taxon>
        <taxon>Actinomycetota</taxon>
        <taxon>Actinomycetes</taxon>
        <taxon>Pseudonocardiales</taxon>
        <taxon>Pseudonocardiaceae</taxon>
        <taxon>Amycolatopsis</taxon>
    </lineage>
</organism>